<evidence type="ECO:0000313" key="3">
    <source>
        <dbReference type="EMBL" id="SNS46717.1"/>
    </source>
</evidence>
<feature type="transmembrane region" description="Helical" evidence="1">
    <location>
        <begin position="38"/>
        <end position="57"/>
    </location>
</feature>
<name>A0A239EPZ8_9ACTN</name>
<dbReference type="OrthoDB" id="9812729at2"/>
<evidence type="ECO:0000313" key="4">
    <source>
        <dbReference type="Proteomes" id="UP000198373"/>
    </source>
</evidence>
<dbReference type="InterPro" id="IPR002881">
    <property type="entry name" value="DUF58"/>
</dbReference>
<dbReference type="Proteomes" id="UP000198373">
    <property type="component" value="Unassembled WGS sequence"/>
</dbReference>
<feature type="domain" description="DUF58" evidence="2">
    <location>
        <begin position="205"/>
        <end position="246"/>
    </location>
</feature>
<keyword evidence="1" id="KW-1133">Transmembrane helix</keyword>
<keyword evidence="1" id="KW-0472">Membrane</keyword>
<evidence type="ECO:0000259" key="2">
    <source>
        <dbReference type="Pfam" id="PF01882"/>
    </source>
</evidence>
<keyword evidence="1" id="KW-0812">Transmembrane</keyword>
<dbReference type="AlphaFoldDB" id="A0A239EPZ8"/>
<dbReference type="PANTHER" id="PTHR34351:SF1">
    <property type="entry name" value="SLR1927 PROTEIN"/>
    <property type="match status" value="1"/>
</dbReference>
<organism evidence="3 4">
    <name type="scientific">Geodermatophilus pulveris</name>
    <dbReference type="NCBI Taxonomy" id="1564159"/>
    <lineage>
        <taxon>Bacteria</taxon>
        <taxon>Bacillati</taxon>
        <taxon>Actinomycetota</taxon>
        <taxon>Actinomycetes</taxon>
        <taxon>Geodermatophilales</taxon>
        <taxon>Geodermatophilaceae</taxon>
        <taxon>Geodermatophilus</taxon>
    </lineage>
</organism>
<protein>
    <submittedName>
        <fullName evidence="3">Uncharacterized conserved protein, DUF58 family, contains vWF domain</fullName>
    </submittedName>
</protein>
<gene>
    <name evidence="3" type="ORF">SAMN06893096_104244</name>
</gene>
<proteinExistence type="predicted"/>
<sequence length="451" mass="46392">MAGPVATALASLTLRGRCLVAAGLTLLLLGVLLGETPLVQVAVFVLALPLLSAVAVARHRFRVAARRTVTPARVPRGRDAEVLLELSNAGRGTGGLWLLAETVPPELGPGPQFVVDRLPGGRAAALRYRVHGGRRGRHRLGPLRLRLVDPFGLVLRSVVGADTASLVVVPRVVPLGPGGPGGGHGGGGSGARRSIAVHGEDDVSTRPYREGDDLRKVHWRATARSGELMVRLEERPWRAQATLLLDTRTRAHLLARPAPADRRAPAGPDAPPPDSLEWLVEAAASIGTELVARGATLRVVTEAGELTAAQAGAGLGPVELLDVLATVTPSRLAGLAPGLGVLSRAAGEGPVVALLGAVGPEDAAELARVRSGPAADLAVLVDVGSWADADGARRRRPVGAAARAELTRQQDAAADLLRAAGWQVAVAGATDSVADVWARVARPAAVAGGLR</sequence>
<reference evidence="4" key="1">
    <citation type="submission" date="2017-06" db="EMBL/GenBank/DDBJ databases">
        <authorList>
            <person name="Varghese N."/>
            <person name="Submissions S."/>
        </authorList>
    </citation>
    <scope>NUCLEOTIDE SEQUENCE [LARGE SCALE GENOMIC DNA]</scope>
    <source>
        <strain evidence="4">DSM 46839</strain>
    </source>
</reference>
<keyword evidence="4" id="KW-1185">Reference proteome</keyword>
<dbReference type="EMBL" id="FZOO01000004">
    <property type="protein sequence ID" value="SNS46717.1"/>
    <property type="molecule type" value="Genomic_DNA"/>
</dbReference>
<dbReference type="Pfam" id="PF01882">
    <property type="entry name" value="DUF58"/>
    <property type="match status" value="1"/>
</dbReference>
<dbReference type="RefSeq" id="WP_089305511.1">
    <property type="nucleotide sequence ID" value="NZ_FZOO01000004.1"/>
</dbReference>
<dbReference type="PANTHER" id="PTHR34351">
    <property type="entry name" value="SLR1927 PROTEIN-RELATED"/>
    <property type="match status" value="1"/>
</dbReference>
<accession>A0A239EPZ8</accession>
<evidence type="ECO:0000256" key="1">
    <source>
        <dbReference type="SAM" id="Phobius"/>
    </source>
</evidence>